<evidence type="ECO:0000256" key="2">
    <source>
        <dbReference type="ARBA" id="ARBA00022448"/>
    </source>
</evidence>
<dbReference type="InterPro" id="IPR003439">
    <property type="entry name" value="ABC_transporter-like_ATP-bd"/>
</dbReference>
<dbReference type="SMART" id="SM00382">
    <property type="entry name" value="AAA"/>
    <property type="match status" value="1"/>
</dbReference>
<dbReference type="InterPro" id="IPR036640">
    <property type="entry name" value="ABC1_TM_sf"/>
</dbReference>
<keyword evidence="6 12" id="KW-0067">ATP-binding</keyword>
<keyword evidence="5" id="KW-0547">Nucleotide-binding</keyword>
<dbReference type="Gene3D" id="1.20.1560.10">
    <property type="entry name" value="ABC transporter type 1, transmembrane domain"/>
    <property type="match status" value="1"/>
</dbReference>
<keyword evidence="7 9" id="KW-1133">Transmembrane helix</keyword>
<keyword evidence="2" id="KW-0813">Transport</keyword>
<dbReference type="GO" id="GO:0015421">
    <property type="term" value="F:ABC-type oligopeptide transporter activity"/>
    <property type="evidence" value="ECO:0007669"/>
    <property type="project" value="TreeGrafter"/>
</dbReference>
<sequence>MPESEASSSNNQSNEYTKVSFFEALKISKWGFGLLYKSSPFHSVLYLLLSILRRFNDVFYTLIFARSLDILINTVQKEGASIKDLYPYLGLLFGYFIYSSIIGVLSNRSHRHMRVNSRIFIRRQLYTKIKSLGIQTIEQPEVNNKIHRASDSLESIIPYVFDSIDLVGDFVKVISTLFILMSIIPEVAIIVILITIPHLLIDRSYRRKSYKLWYETTDKMRISGNAAADLTSPPDLQEIVSTGAFSFLDLKFKTFREWYNNISLKINDTSDSIMSIIGISKDAAIIFGYARLFSKFLIGQLTIGKVSFFMGMIQTFDSALSRTAYDFNDLSEFALQIKDTYVLFTMESTFKEGTINIPQLQAGPEIEFKNVSFKYPNTNKFVIKDLNLKIKSGEEIAIVGHNGAGKTTLVKLIARFYPVTKGELLFNNVNINNINSAFLYQNIGTLFQEFNRYDYLSVKENICIGRPDNEIDEIAMRTAAQTADAMEFIQEFPNKFDQILSERYKGGIRPSTGQWQKIAIARFFYRNSPLVIFDEPTASIDAVSEYNIFSKIYDFFEGKTVIIISHRFSTVRNADRIVVLDEGQIVEEGSHEELMKLNGKYAEGFRLQAEGYTE</sequence>
<evidence type="ECO:0000313" key="13">
    <source>
        <dbReference type="Proteomes" id="UP000590542"/>
    </source>
</evidence>
<name>A0A7X9HSM5_UNCKA</name>
<comment type="caution">
    <text evidence="12">The sequence shown here is derived from an EMBL/GenBank/DDBJ whole genome shotgun (WGS) entry which is preliminary data.</text>
</comment>
<keyword evidence="4 9" id="KW-0812">Transmembrane</keyword>
<evidence type="ECO:0000256" key="3">
    <source>
        <dbReference type="ARBA" id="ARBA00022475"/>
    </source>
</evidence>
<dbReference type="InterPro" id="IPR011527">
    <property type="entry name" value="ABC1_TM_dom"/>
</dbReference>
<dbReference type="PROSITE" id="PS50929">
    <property type="entry name" value="ABC_TM1F"/>
    <property type="match status" value="1"/>
</dbReference>
<evidence type="ECO:0000256" key="4">
    <source>
        <dbReference type="ARBA" id="ARBA00022692"/>
    </source>
</evidence>
<dbReference type="Gene3D" id="3.40.50.300">
    <property type="entry name" value="P-loop containing nucleotide triphosphate hydrolases"/>
    <property type="match status" value="1"/>
</dbReference>
<dbReference type="EMBL" id="JAAZNV010000007">
    <property type="protein sequence ID" value="NMB91626.1"/>
    <property type="molecule type" value="Genomic_DNA"/>
</dbReference>
<proteinExistence type="predicted"/>
<dbReference type="SUPFAM" id="SSF90123">
    <property type="entry name" value="ABC transporter transmembrane region"/>
    <property type="match status" value="1"/>
</dbReference>
<dbReference type="FunFam" id="3.40.50.300:FF:000221">
    <property type="entry name" value="Multidrug ABC transporter ATP-binding protein"/>
    <property type="match status" value="1"/>
</dbReference>
<evidence type="ECO:0000313" key="12">
    <source>
        <dbReference type="EMBL" id="NMB91626.1"/>
    </source>
</evidence>
<evidence type="ECO:0000256" key="1">
    <source>
        <dbReference type="ARBA" id="ARBA00004651"/>
    </source>
</evidence>
<keyword evidence="3" id="KW-1003">Cell membrane</keyword>
<dbReference type="GO" id="GO:0005524">
    <property type="term" value="F:ATP binding"/>
    <property type="evidence" value="ECO:0007669"/>
    <property type="project" value="UniProtKB-KW"/>
</dbReference>
<keyword evidence="8 9" id="KW-0472">Membrane</keyword>
<reference evidence="12 13" key="1">
    <citation type="journal article" date="2020" name="Biotechnol. Biofuels">
        <title>New insights from the biogas microbiome by comprehensive genome-resolved metagenomics of nearly 1600 species originating from multiple anaerobic digesters.</title>
        <authorList>
            <person name="Campanaro S."/>
            <person name="Treu L."/>
            <person name="Rodriguez-R L.M."/>
            <person name="Kovalovszki A."/>
            <person name="Ziels R.M."/>
            <person name="Maus I."/>
            <person name="Zhu X."/>
            <person name="Kougias P.G."/>
            <person name="Basile A."/>
            <person name="Luo G."/>
            <person name="Schluter A."/>
            <person name="Konstantinidis K.T."/>
            <person name="Angelidaki I."/>
        </authorList>
    </citation>
    <scope>NUCLEOTIDE SEQUENCE [LARGE SCALE GENOMIC DNA]</scope>
    <source>
        <strain evidence="12">AS27yjCOA_202</strain>
    </source>
</reference>
<dbReference type="SUPFAM" id="SSF52540">
    <property type="entry name" value="P-loop containing nucleoside triphosphate hydrolases"/>
    <property type="match status" value="1"/>
</dbReference>
<feature type="transmembrane region" description="Helical" evidence="9">
    <location>
        <begin position="85"/>
        <end position="105"/>
    </location>
</feature>
<evidence type="ECO:0000259" key="10">
    <source>
        <dbReference type="PROSITE" id="PS50893"/>
    </source>
</evidence>
<evidence type="ECO:0000256" key="5">
    <source>
        <dbReference type="ARBA" id="ARBA00022741"/>
    </source>
</evidence>
<dbReference type="PANTHER" id="PTHR43394:SF1">
    <property type="entry name" value="ATP-BINDING CASSETTE SUB-FAMILY B MEMBER 10, MITOCHONDRIAL"/>
    <property type="match status" value="1"/>
</dbReference>
<dbReference type="Proteomes" id="UP000590542">
    <property type="component" value="Unassembled WGS sequence"/>
</dbReference>
<accession>A0A7X9HSM5</accession>
<dbReference type="PROSITE" id="PS50893">
    <property type="entry name" value="ABC_TRANSPORTER_2"/>
    <property type="match status" value="1"/>
</dbReference>
<feature type="domain" description="ABC transmembrane type-1" evidence="11">
    <location>
        <begin position="58"/>
        <end position="332"/>
    </location>
</feature>
<dbReference type="Pfam" id="PF00005">
    <property type="entry name" value="ABC_tran"/>
    <property type="match status" value="1"/>
</dbReference>
<evidence type="ECO:0000256" key="7">
    <source>
        <dbReference type="ARBA" id="ARBA00022989"/>
    </source>
</evidence>
<dbReference type="InterPro" id="IPR027417">
    <property type="entry name" value="P-loop_NTPase"/>
</dbReference>
<gene>
    <name evidence="12" type="ORF">GYA37_02120</name>
</gene>
<evidence type="ECO:0000256" key="9">
    <source>
        <dbReference type="SAM" id="Phobius"/>
    </source>
</evidence>
<dbReference type="GO" id="GO:0016887">
    <property type="term" value="F:ATP hydrolysis activity"/>
    <property type="evidence" value="ECO:0007669"/>
    <property type="project" value="InterPro"/>
</dbReference>
<feature type="transmembrane region" description="Helical" evidence="9">
    <location>
        <begin position="177"/>
        <end position="201"/>
    </location>
</feature>
<dbReference type="PANTHER" id="PTHR43394">
    <property type="entry name" value="ATP-DEPENDENT PERMEASE MDL1, MITOCHONDRIAL"/>
    <property type="match status" value="1"/>
</dbReference>
<dbReference type="GO" id="GO:0005886">
    <property type="term" value="C:plasma membrane"/>
    <property type="evidence" value="ECO:0007669"/>
    <property type="project" value="UniProtKB-SubCell"/>
</dbReference>
<dbReference type="AlphaFoldDB" id="A0A7X9HSM5"/>
<dbReference type="InterPro" id="IPR003593">
    <property type="entry name" value="AAA+_ATPase"/>
</dbReference>
<evidence type="ECO:0000259" key="11">
    <source>
        <dbReference type="PROSITE" id="PS50929"/>
    </source>
</evidence>
<comment type="subcellular location">
    <subcellularLocation>
        <location evidence="1">Cell membrane</location>
        <topology evidence="1">Multi-pass membrane protein</topology>
    </subcellularLocation>
</comment>
<protein>
    <submittedName>
        <fullName evidence="12">ABC transporter ATP-binding protein</fullName>
    </submittedName>
</protein>
<feature type="domain" description="ABC transporter" evidence="10">
    <location>
        <begin position="366"/>
        <end position="607"/>
    </location>
</feature>
<evidence type="ECO:0000256" key="8">
    <source>
        <dbReference type="ARBA" id="ARBA00023136"/>
    </source>
</evidence>
<organism evidence="12 13">
    <name type="scientific">candidate division WWE3 bacterium</name>
    <dbReference type="NCBI Taxonomy" id="2053526"/>
    <lineage>
        <taxon>Bacteria</taxon>
        <taxon>Katanobacteria</taxon>
    </lineage>
</organism>
<evidence type="ECO:0000256" key="6">
    <source>
        <dbReference type="ARBA" id="ARBA00022840"/>
    </source>
</evidence>
<dbReference type="InterPro" id="IPR039421">
    <property type="entry name" value="Type_1_exporter"/>
</dbReference>